<feature type="short sequence motif" description="DGA/G" evidence="2">
    <location>
        <begin position="242"/>
        <end position="244"/>
    </location>
</feature>
<feature type="active site" description="Proton acceptor" evidence="2">
    <location>
        <position position="242"/>
    </location>
</feature>
<dbReference type="PROSITE" id="PS51635">
    <property type="entry name" value="PNPLA"/>
    <property type="match status" value="1"/>
</dbReference>
<proteinExistence type="predicted"/>
<sequence length="589" mass="65553">MEIFGVFEGGGAKGLAHVGALRALEERKVRYRAVAGTSIGAIIASLVAAGYESSDLYSKGEDGETGLLSEDLEKRLLDEREYRRVCRLRDHLKWLAGAPRHDGVAGSASRRSKMVGMVLSRFRLSWLVVVAGANLSFIPYLLHARVLRDLWLTSGAVRTDLIREWLDQVLRERVNVPASRPVTFADLRIDLRVVATDLTAGNVVVFGQRQTPDASVADAVVASMAYPFFFRPVVIKDAIFVDGGIASNAPAWVLDDLRDEADERIPTFALRLLDPIDGIASAPNRPGDRLHLRRLAGRFVPSALGSRASMELRRIEQLHLMELRTNVRTLDFEEVNRDKAATVETGYEGVKAYLNRRIGPRDPADMERALRAFIGVVADLFASQGTVRAYAIQPVDESRCRVVYAAMLEGDADDSLVMRLDSRSQALSLQVREPVLLRCSEIPTSDRQVAATKYVHASRPASVRHAYCIPILRTQSDWSLREPMDRPEPQAAVCFDFDEGDDHLLLDPEVEDKLVMVAQTFGEYWSGRREDPEETADSPEGESGDEGASGWLQVPDAPGFHVSSRKTRRPWPEFRDRLDQLVKRIEGAI</sequence>
<protein>
    <submittedName>
        <fullName evidence="5">Patatin-like phospholipase</fullName>
    </submittedName>
</protein>
<feature type="short sequence motif" description="GXGXXG" evidence="2">
    <location>
        <begin position="9"/>
        <end position="14"/>
    </location>
</feature>
<feature type="short sequence motif" description="GXSXG" evidence="2">
    <location>
        <begin position="36"/>
        <end position="40"/>
    </location>
</feature>
<dbReference type="InterPro" id="IPR052580">
    <property type="entry name" value="Lipid_Hydrolase"/>
</dbReference>
<evidence type="ECO:0000256" key="3">
    <source>
        <dbReference type="SAM" id="MobiDB-lite"/>
    </source>
</evidence>
<evidence type="ECO:0000313" key="5">
    <source>
        <dbReference type="EMBL" id="SDO34955.1"/>
    </source>
</evidence>
<evidence type="ECO:0000259" key="4">
    <source>
        <dbReference type="PROSITE" id="PS51635"/>
    </source>
</evidence>
<dbReference type="EMBL" id="FNIT01000005">
    <property type="protein sequence ID" value="SDO34955.1"/>
    <property type="molecule type" value="Genomic_DNA"/>
</dbReference>
<dbReference type="PANTHER" id="PTHR46394:SF1">
    <property type="entry name" value="PNPLA DOMAIN-CONTAINING PROTEIN"/>
    <property type="match status" value="1"/>
</dbReference>
<dbReference type="AlphaFoldDB" id="A0A1H0IU76"/>
<gene>
    <name evidence="5" type="ORF">SAMN05192530_105342</name>
</gene>
<feature type="compositionally biased region" description="Acidic residues" evidence="3">
    <location>
        <begin position="532"/>
        <end position="545"/>
    </location>
</feature>
<dbReference type="SUPFAM" id="SSF52151">
    <property type="entry name" value="FabD/lysophospholipase-like"/>
    <property type="match status" value="1"/>
</dbReference>
<dbReference type="GO" id="GO:0016042">
    <property type="term" value="P:lipid catabolic process"/>
    <property type="evidence" value="ECO:0007669"/>
    <property type="project" value="UniProtKB-UniRule"/>
</dbReference>
<feature type="region of interest" description="Disordered" evidence="3">
    <location>
        <begin position="526"/>
        <end position="568"/>
    </location>
</feature>
<feature type="domain" description="PNPLA" evidence="4">
    <location>
        <begin position="5"/>
        <end position="255"/>
    </location>
</feature>
<evidence type="ECO:0000256" key="1">
    <source>
        <dbReference type="ARBA" id="ARBA00023098"/>
    </source>
</evidence>
<dbReference type="Proteomes" id="UP000198793">
    <property type="component" value="Unassembled WGS sequence"/>
</dbReference>
<dbReference type="OrthoDB" id="9807112at2"/>
<dbReference type="RefSeq" id="WP_090674077.1">
    <property type="nucleotide sequence ID" value="NZ_FNIT01000005.1"/>
</dbReference>
<keyword evidence="2" id="KW-0442">Lipid degradation</keyword>
<name>A0A1H0IU76_9HYPH</name>
<organism evidence="5 6">
    <name type="scientific">Aureimonas jatrophae</name>
    <dbReference type="NCBI Taxonomy" id="1166073"/>
    <lineage>
        <taxon>Bacteria</taxon>
        <taxon>Pseudomonadati</taxon>
        <taxon>Pseudomonadota</taxon>
        <taxon>Alphaproteobacteria</taxon>
        <taxon>Hyphomicrobiales</taxon>
        <taxon>Aurantimonadaceae</taxon>
        <taxon>Aureimonas</taxon>
    </lineage>
</organism>
<dbReference type="STRING" id="1166073.SAMN05192530_105342"/>
<keyword evidence="2" id="KW-0378">Hydrolase</keyword>
<dbReference type="PANTHER" id="PTHR46394">
    <property type="entry name" value="ANNEXIN"/>
    <property type="match status" value="1"/>
</dbReference>
<evidence type="ECO:0000313" key="6">
    <source>
        <dbReference type="Proteomes" id="UP000198793"/>
    </source>
</evidence>
<accession>A0A1H0IU76</accession>
<evidence type="ECO:0000256" key="2">
    <source>
        <dbReference type="PROSITE-ProRule" id="PRU01161"/>
    </source>
</evidence>
<dbReference type="InterPro" id="IPR002641">
    <property type="entry name" value="PNPLA_dom"/>
</dbReference>
<keyword evidence="6" id="KW-1185">Reference proteome</keyword>
<feature type="active site" description="Nucleophile" evidence="2">
    <location>
        <position position="38"/>
    </location>
</feature>
<dbReference type="Gene3D" id="3.40.1090.10">
    <property type="entry name" value="Cytosolic phospholipase A2 catalytic domain"/>
    <property type="match status" value="1"/>
</dbReference>
<dbReference type="Pfam" id="PF01734">
    <property type="entry name" value="Patatin"/>
    <property type="match status" value="1"/>
</dbReference>
<dbReference type="GO" id="GO:0016787">
    <property type="term" value="F:hydrolase activity"/>
    <property type="evidence" value="ECO:0007669"/>
    <property type="project" value="UniProtKB-UniRule"/>
</dbReference>
<reference evidence="5 6" key="1">
    <citation type="submission" date="2016-10" db="EMBL/GenBank/DDBJ databases">
        <authorList>
            <person name="de Groot N.N."/>
        </authorList>
    </citation>
    <scope>NUCLEOTIDE SEQUENCE [LARGE SCALE GENOMIC DNA]</scope>
    <source>
        <strain evidence="6">L7-484,KACC 16230,DSM 25025</strain>
    </source>
</reference>
<keyword evidence="1 2" id="KW-0443">Lipid metabolism</keyword>
<dbReference type="InterPro" id="IPR016035">
    <property type="entry name" value="Acyl_Trfase/lysoPLipase"/>
</dbReference>